<dbReference type="RefSeq" id="XP_041680933.1">
    <property type="nucleotide sequence ID" value="XM_041830251.1"/>
</dbReference>
<accession>A0A1L7T7N6</accession>
<proteinExistence type="predicted"/>
<evidence type="ECO:0008006" key="3">
    <source>
        <dbReference type="Google" id="ProtNLM"/>
    </source>
</evidence>
<name>A0A1L7T7N6_FUSMA</name>
<dbReference type="Gene3D" id="1.10.510.10">
    <property type="entry name" value="Transferase(Phosphotransferase) domain 1"/>
    <property type="match status" value="1"/>
</dbReference>
<evidence type="ECO:0000313" key="1">
    <source>
        <dbReference type="EMBL" id="CVK91267.1"/>
    </source>
</evidence>
<dbReference type="InterPro" id="IPR011009">
    <property type="entry name" value="Kinase-like_dom_sf"/>
</dbReference>
<dbReference type="GeneID" id="65088669"/>
<dbReference type="VEuPathDB" id="FungiDB:FMAN_09410"/>
<dbReference type="SUPFAM" id="SSF56112">
    <property type="entry name" value="Protein kinase-like (PK-like)"/>
    <property type="match status" value="1"/>
</dbReference>
<dbReference type="EMBL" id="FCQH01000004">
    <property type="protein sequence ID" value="CVK91267.1"/>
    <property type="molecule type" value="Genomic_DNA"/>
</dbReference>
<reference evidence="2" key="1">
    <citation type="journal article" date="2016" name="Genome Biol. Evol.">
        <title>Comparative 'omics' of the Fusarium fujikuroi species complex highlights differences in genetic potential and metabolite synthesis.</title>
        <authorList>
            <person name="Niehaus E.-M."/>
            <person name="Muensterkoetter M."/>
            <person name="Proctor R.H."/>
            <person name="Brown D.W."/>
            <person name="Sharon A."/>
            <person name="Idan Y."/>
            <person name="Oren-Young L."/>
            <person name="Sieber C.M."/>
            <person name="Novak O."/>
            <person name="Pencik A."/>
            <person name="Tarkowska D."/>
            <person name="Hromadova K."/>
            <person name="Freeman S."/>
            <person name="Maymon M."/>
            <person name="Elazar M."/>
            <person name="Youssef S.A."/>
            <person name="El-Shabrawy E.S.M."/>
            <person name="Shalaby A.B.A."/>
            <person name="Houterman P."/>
            <person name="Brock N.L."/>
            <person name="Burkhardt I."/>
            <person name="Tsavkelova E.A."/>
            <person name="Dickschat J.S."/>
            <person name="Galuszka P."/>
            <person name="Gueldener U."/>
            <person name="Tudzynski B."/>
        </authorList>
    </citation>
    <scope>NUCLEOTIDE SEQUENCE [LARGE SCALE GENOMIC DNA]</scope>
    <source>
        <strain evidence="2">MRC7560</strain>
    </source>
</reference>
<dbReference type="Proteomes" id="UP000184255">
    <property type="component" value="Unassembled WGS sequence"/>
</dbReference>
<gene>
    <name evidence="1" type="ORF">FMAN_09410</name>
</gene>
<comment type="caution">
    <text evidence="1">The sequence shown here is derived from an EMBL/GenBank/DDBJ whole genome shotgun (WGS) entry which is preliminary data.</text>
</comment>
<organism evidence="1 2">
    <name type="scientific">Fusarium mangiferae</name>
    <name type="common">Mango malformation disease fungus</name>
    <dbReference type="NCBI Taxonomy" id="192010"/>
    <lineage>
        <taxon>Eukaryota</taxon>
        <taxon>Fungi</taxon>
        <taxon>Dikarya</taxon>
        <taxon>Ascomycota</taxon>
        <taxon>Pezizomycotina</taxon>
        <taxon>Sordariomycetes</taxon>
        <taxon>Hypocreomycetidae</taxon>
        <taxon>Hypocreales</taxon>
        <taxon>Nectriaceae</taxon>
        <taxon>Fusarium</taxon>
        <taxon>Fusarium fujikuroi species complex</taxon>
    </lineage>
</organism>
<dbReference type="AlphaFoldDB" id="A0A1L7T7N6"/>
<evidence type="ECO:0000313" key="2">
    <source>
        <dbReference type="Proteomes" id="UP000184255"/>
    </source>
</evidence>
<sequence length="303" mass="34617">MDNPAEGPREYPSPYFPPSCPRPLTSMTTTAGYDVGDVLELQILQSNNDLLPQHEKVSVEITAFITCTMATVVRVKFDKGCAVLKLYDRRFGNGLRDCGYQNIPYDDQAKAAFHGFLKRGAMEPFLKEMDDEDSTTNMMPRTACQIRDEPDGVARFEALLWTYTFKHFKTETEAYTRMQDLQGVLIPKFYAAVRLTTGVENTGEHSYFDILGILLESIDGYSLDEFIFEPCAPKTKREWLYIVQDAVDSVHEINKRGIILDDSAPRNVVVEQASHQVFIIDFAQCFFKDTMFNTWEWDTDAED</sequence>
<protein>
    <recommendedName>
        <fullName evidence="3">Protein kinase domain-containing protein</fullName>
    </recommendedName>
</protein>
<keyword evidence="2" id="KW-1185">Reference proteome</keyword>